<dbReference type="OrthoDB" id="10058001at2759"/>
<protein>
    <recommendedName>
        <fullName evidence="1">PDZ domain-containing protein</fullName>
    </recommendedName>
</protein>
<dbReference type="CDD" id="cd00136">
    <property type="entry name" value="PDZ_canonical"/>
    <property type="match status" value="1"/>
</dbReference>
<evidence type="ECO:0000313" key="3">
    <source>
        <dbReference type="Proteomes" id="UP000663879"/>
    </source>
</evidence>
<dbReference type="InterPro" id="IPR001478">
    <property type="entry name" value="PDZ"/>
</dbReference>
<gene>
    <name evidence="2" type="ORF">OXX778_LOCUS12728</name>
</gene>
<sequence length="229" mass="27149">MNSYPFHVNDLIITEIREEETVSLKNDDLEEYFISEPFDYIFEPDHYPKHKQNPTKSNIFKHARIVRDRDGILEYEYENYSYTSNAIDQNLNLEELDTFYLSNFDCETHLHGLMRSIRLPKWPNVGYGFNLAKHKFGDEDLIYVNEILSDSPAESCLQLGDILLELDDFNLKNLDSMIDLYKHMEQKQNVDVMVVHKSKYSKFKAHHEDQSNNSLINCENFVICDYRNE</sequence>
<proteinExistence type="predicted"/>
<dbReference type="PROSITE" id="PS50106">
    <property type="entry name" value="PDZ"/>
    <property type="match status" value="1"/>
</dbReference>
<evidence type="ECO:0000313" key="2">
    <source>
        <dbReference type="EMBL" id="CAF0927603.1"/>
    </source>
</evidence>
<dbReference type="SMART" id="SM00228">
    <property type="entry name" value="PDZ"/>
    <property type="match status" value="1"/>
</dbReference>
<keyword evidence="3" id="KW-1185">Reference proteome</keyword>
<dbReference type="SUPFAM" id="SSF50156">
    <property type="entry name" value="PDZ domain-like"/>
    <property type="match status" value="1"/>
</dbReference>
<dbReference type="InterPro" id="IPR036034">
    <property type="entry name" value="PDZ_sf"/>
</dbReference>
<accession>A0A814BF92</accession>
<organism evidence="2 3">
    <name type="scientific">Brachionus calyciflorus</name>
    <dbReference type="NCBI Taxonomy" id="104777"/>
    <lineage>
        <taxon>Eukaryota</taxon>
        <taxon>Metazoa</taxon>
        <taxon>Spiralia</taxon>
        <taxon>Gnathifera</taxon>
        <taxon>Rotifera</taxon>
        <taxon>Eurotatoria</taxon>
        <taxon>Monogononta</taxon>
        <taxon>Pseudotrocha</taxon>
        <taxon>Ploima</taxon>
        <taxon>Brachionidae</taxon>
        <taxon>Brachionus</taxon>
    </lineage>
</organism>
<dbReference type="EMBL" id="CAJNOC010002343">
    <property type="protein sequence ID" value="CAF0927603.1"/>
    <property type="molecule type" value="Genomic_DNA"/>
</dbReference>
<dbReference type="AlphaFoldDB" id="A0A814BF92"/>
<evidence type="ECO:0000259" key="1">
    <source>
        <dbReference type="PROSITE" id="PS50106"/>
    </source>
</evidence>
<reference evidence="2" key="1">
    <citation type="submission" date="2021-02" db="EMBL/GenBank/DDBJ databases">
        <authorList>
            <person name="Nowell W R."/>
        </authorList>
    </citation>
    <scope>NUCLEOTIDE SEQUENCE</scope>
    <source>
        <strain evidence="2">Ploen Becks lab</strain>
    </source>
</reference>
<dbReference type="Proteomes" id="UP000663879">
    <property type="component" value="Unassembled WGS sequence"/>
</dbReference>
<dbReference type="Gene3D" id="2.30.42.10">
    <property type="match status" value="1"/>
</dbReference>
<dbReference type="Pfam" id="PF13180">
    <property type="entry name" value="PDZ_2"/>
    <property type="match status" value="1"/>
</dbReference>
<comment type="caution">
    <text evidence="2">The sequence shown here is derived from an EMBL/GenBank/DDBJ whole genome shotgun (WGS) entry which is preliminary data.</text>
</comment>
<feature type="domain" description="PDZ" evidence="1">
    <location>
        <begin position="116"/>
        <end position="174"/>
    </location>
</feature>
<name>A0A814BF92_9BILA</name>